<reference evidence="1" key="1">
    <citation type="submission" date="2019-04" db="EMBL/GenBank/DDBJ databases">
        <title>Sequencing of skin fungus with MAO and IRED activity.</title>
        <authorList>
            <person name="Marsaioli A.J."/>
            <person name="Bonatto J.M.C."/>
            <person name="Reis Junior O."/>
        </authorList>
    </citation>
    <scope>NUCLEOTIDE SEQUENCE</scope>
    <source>
        <strain evidence="1">28M1</strain>
    </source>
</reference>
<evidence type="ECO:0000313" key="1">
    <source>
        <dbReference type="EMBL" id="KAF3032555.1"/>
    </source>
</evidence>
<proteinExistence type="predicted"/>
<keyword evidence="2" id="KW-1185">Reference proteome</keyword>
<dbReference type="OrthoDB" id="3721553at2759"/>
<organism evidence="1 2">
    <name type="scientific">Didymella heteroderae</name>
    <dbReference type="NCBI Taxonomy" id="1769908"/>
    <lineage>
        <taxon>Eukaryota</taxon>
        <taxon>Fungi</taxon>
        <taxon>Dikarya</taxon>
        <taxon>Ascomycota</taxon>
        <taxon>Pezizomycotina</taxon>
        <taxon>Dothideomycetes</taxon>
        <taxon>Pleosporomycetidae</taxon>
        <taxon>Pleosporales</taxon>
        <taxon>Pleosporineae</taxon>
        <taxon>Didymellaceae</taxon>
        <taxon>Didymella</taxon>
    </lineage>
</organism>
<gene>
    <name evidence="1" type="ORF">E8E12_000313</name>
</gene>
<name>A0A9P4WHD9_9PLEO</name>
<comment type="caution">
    <text evidence="1">The sequence shown here is derived from an EMBL/GenBank/DDBJ whole genome shotgun (WGS) entry which is preliminary data.</text>
</comment>
<dbReference type="Proteomes" id="UP000758155">
    <property type="component" value="Unassembled WGS sequence"/>
</dbReference>
<accession>A0A9P4WHD9</accession>
<dbReference type="EMBL" id="SWKV01000097">
    <property type="protein sequence ID" value="KAF3032555.1"/>
    <property type="molecule type" value="Genomic_DNA"/>
</dbReference>
<dbReference type="AlphaFoldDB" id="A0A9P4WHD9"/>
<sequence>MKENGKSSEMVKPFLFHFREKVNKYRQLLSTWGNSSGVFFERANHMKGRVWIYHKGDDLPSEVERRIDGLSEMVDELQFVCSQLNERDLTRSTVRDHLNGCLDDAIGDISLPVTIMTHGLTFEDGEEETVPLPESMPPHYTKLLKREWSRAGLEDDMLREFLTFTLINEMPYENRSKIYMVVREALNLDRDGPKQIYGDDFRIMSGIMPNKKKVQLVFDKANDRHPIYTILKFYATHVMQGICGTAGVHMYYGTAQNLQSLVLDFSGDERQDAANSAIEKYKPLGWKFQDMDREATRARDMSDLDTKVIDFESLYATALSEVDKGQVLPDDISSFFVRKRKELRSVTWNERYGCIPDDEIKSSYSKGRNWERDSKIQTGSEMEADEGARFVRWVHEKLSGHKHVVPRTKWESQDIFDAKLDVFFAGFHSVR</sequence>
<protein>
    <submittedName>
        <fullName evidence="1">Uncharacterized protein</fullName>
    </submittedName>
</protein>
<evidence type="ECO:0000313" key="2">
    <source>
        <dbReference type="Proteomes" id="UP000758155"/>
    </source>
</evidence>